<name>A0A4U3KUQ2_9BACT</name>
<comment type="caution">
    <text evidence="2">The sequence shown here is derived from an EMBL/GenBank/DDBJ whole genome shotgun (WGS) entry which is preliminary data.</text>
</comment>
<feature type="region of interest" description="Disordered" evidence="1">
    <location>
        <begin position="132"/>
        <end position="206"/>
    </location>
</feature>
<dbReference type="OrthoDB" id="680877at2"/>
<accession>A0A4U3KUQ2</accession>
<sequence>MEEKKTNPINTPAEVDQTKDPKIDQDFPGYPHYPAKEDIMNPQNHTERVNANVENLTHDNLRNEPADKKKLEEPVNPKEVTSVSPDETQGEDIDDSGIVMGTEADVTREDWLALGDPNRDLDVDEDEEIFSEASGSAFEATEETVSDFDSRDLRDELERVGGDLDVAGEELDDANEEIGEEDEENNYYSLGGDRHDNSDDDPDSSY</sequence>
<evidence type="ECO:0000256" key="1">
    <source>
        <dbReference type="SAM" id="MobiDB-lite"/>
    </source>
</evidence>
<dbReference type="RefSeq" id="WP_137263244.1">
    <property type="nucleotide sequence ID" value="NZ_SZQL01000016.1"/>
</dbReference>
<organism evidence="2 3">
    <name type="scientific">Ilyomonas limi</name>
    <dbReference type="NCBI Taxonomy" id="2575867"/>
    <lineage>
        <taxon>Bacteria</taxon>
        <taxon>Pseudomonadati</taxon>
        <taxon>Bacteroidota</taxon>
        <taxon>Chitinophagia</taxon>
        <taxon>Chitinophagales</taxon>
        <taxon>Chitinophagaceae</taxon>
        <taxon>Ilyomonas</taxon>
    </lineage>
</organism>
<dbReference type="AlphaFoldDB" id="A0A4U3KUQ2"/>
<feature type="compositionally biased region" description="Basic and acidic residues" evidence="1">
    <location>
        <begin position="16"/>
        <end position="25"/>
    </location>
</feature>
<proteinExistence type="predicted"/>
<reference evidence="2 3" key="1">
    <citation type="submission" date="2019-05" db="EMBL/GenBank/DDBJ databases">
        <title>Panacibacter sp. strain 17mud1-8 Genome sequencing and assembly.</title>
        <authorList>
            <person name="Chhetri G."/>
        </authorList>
    </citation>
    <scope>NUCLEOTIDE SEQUENCE [LARGE SCALE GENOMIC DNA]</scope>
    <source>
        <strain evidence="2 3">17mud1-8</strain>
    </source>
</reference>
<dbReference type="Proteomes" id="UP000305848">
    <property type="component" value="Unassembled WGS sequence"/>
</dbReference>
<gene>
    <name evidence="2" type="ORF">FC093_18225</name>
</gene>
<dbReference type="EMBL" id="SZQL01000016">
    <property type="protein sequence ID" value="TKK66188.1"/>
    <property type="molecule type" value="Genomic_DNA"/>
</dbReference>
<feature type="region of interest" description="Disordered" evidence="1">
    <location>
        <begin position="1"/>
        <end position="98"/>
    </location>
</feature>
<protein>
    <submittedName>
        <fullName evidence="2">Uncharacterized protein</fullName>
    </submittedName>
</protein>
<feature type="compositionally biased region" description="Basic and acidic residues" evidence="1">
    <location>
        <begin position="148"/>
        <end position="162"/>
    </location>
</feature>
<keyword evidence="3" id="KW-1185">Reference proteome</keyword>
<feature type="compositionally biased region" description="Basic and acidic residues" evidence="1">
    <location>
        <begin position="56"/>
        <end position="76"/>
    </location>
</feature>
<evidence type="ECO:0000313" key="2">
    <source>
        <dbReference type="EMBL" id="TKK66188.1"/>
    </source>
</evidence>
<feature type="compositionally biased region" description="Acidic residues" evidence="1">
    <location>
        <begin position="166"/>
        <end position="185"/>
    </location>
</feature>
<evidence type="ECO:0000313" key="3">
    <source>
        <dbReference type="Proteomes" id="UP000305848"/>
    </source>
</evidence>